<organism evidence="3 4">
    <name type="scientific">Demequina lutea</name>
    <dbReference type="NCBI Taxonomy" id="431489"/>
    <lineage>
        <taxon>Bacteria</taxon>
        <taxon>Bacillati</taxon>
        <taxon>Actinomycetota</taxon>
        <taxon>Actinomycetes</taxon>
        <taxon>Micrococcales</taxon>
        <taxon>Demequinaceae</taxon>
        <taxon>Demequina</taxon>
    </lineage>
</organism>
<protein>
    <recommendedName>
        <fullName evidence="2">DUF3071 domain-containing protein</fullName>
    </recommendedName>
</protein>
<dbReference type="Pfam" id="PF11268">
    <property type="entry name" value="DUF3071"/>
    <property type="match status" value="1"/>
</dbReference>
<dbReference type="RefSeq" id="WP_179397725.1">
    <property type="nucleotide sequence ID" value="NZ_BBRC01000005.1"/>
</dbReference>
<feature type="compositionally biased region" description="Low complexity" evidence="1">
    <location>
        <begin position="334"/>
        <end position="353"/>
    </location>
</feature>
<feature type="compositionally biased region" description="Low complexity" evidence="1">
    <location>
        <begin position="296"/>
        <end position="322"/>
    </location>
</feature>
<feature type="domain" description="DUF3071" evidence="2">
    <location>
        <begin position="29"/>
        <end position="190"/>
    </location>
</feature>
<feature type="region of interest" description="Disordered" evidence="1">
    <location>
        <begin position="245"/>
        <end position="380"/>
    </location>
</feature>
<dbReference type="InterPro" id="IPR021421">
    <property type="entry name" value="DUF3071"/>
</dbReference>
<sequence>MDTMLAQATCAPYRTSGPLAWHSGAMIGASLKGLSEDGTHLLVVTDAGEEVKVAVTDELRALVRHARITIRDETPAASGMPPREIQQRIRAGLSAAELAHLTGEPVEALAKFEGPVLAERAYIVELARSTRIGRDSTSPTLGDLVGDRLAGRAIDPASVEWDAWREVDEPWRVAADFATAGRTVRAMWTFDHVAKALTAEDDESTWLTETELLEAPIPRRHLTAVRPDPASAAVPLVATRPVVPATVHDTPAEDISPRDALLKDLADRRGTREPVEFGDDDDDEEFEGFGPRGAGPASPNQPLSPSQPASQPTSQPTSMPHPAGTARETPVSRGTGTSTTGAASSDTSTTGATESPDKRSRKGRASIPSWDEIVFGAKND</sequence>
<reference evidence="3 4" key="1">
    <citation type="submission" date="2020-07" db="EMBL/GenBank/DDBJ databases">
        <title>Sequencing the genomes of 1000 actinobacteria strains.</title>
        <authorList>
            <person name="Klenk H.-P."/>
        </authorList>
    </citation>
    <scope>NUCLEOTIDE SEQUENCE [LARGE SCALE GENOMIC DNA]</scope>
    <source>
        <strain evidence="3 4">DSM 19970</strain>
    </source>
</reference>
<feature type="compositionally biased region" description="Acidic residues" evidence="1">
    <location>
        <begin position="276"/>
        <end position="287"/>
    </location>
</feature>
<keyword evidence="4" id="KW-1185">Reference proteome</keyword>
<evidence type="ECO:0000259" key="2">
    <source>
        <dbReference type="Pfam" id="PF11268"/>
    </source>
</evidence>
<name>A0A7Z0CJU7_9MICO</name>
<evidence type="ECO:0000313" key="3">
    <source>
        <dbReference type="EMBL" id="NYI41263.1"/>
    </source>
</evidence>
<comment type="caution">
    <text evidence="3">The sequence shown here is derived from an EMBL/GenBank/DDBJ whole genome shotgun (WGS) entry which is preliminary data.</text>
</comment>
<dbReference type="EMBL" id="JACBZO010000001">
    <property type="protein sequence ID" value="NYI41263.1"/>
    <property type="molecule type" value="Genomic_DNA"/>
</dbReference>
<dbReference type="NCBIfam" id="NF040712">
    <property type="entry name" value="SepH"/>
    <property type="match status" value="1"/>
</dbReference>
<evidence type="ECO:0000256" key="1">
    <source>
        <dbReference type="SAM" id="MobiDB-lite"/>
    </source>
</evidence>
<dbReference type="Proteomes" id="UP000547973">
    <property type="component" value="Unassembled WGS sequence"/>
</dbReference>
<dbReference type="AlphaFoldDB" id="A0A7Z0CJU7"/>
<feature type="compositionally biased region" description="Basic and acidic residues" evidence="1">
    <location>
        <begin position="255"/>
        <end position="275"/>
    </location>
</feature>
<gene>
    <name evidence="3" type="ORF">BKA03_001382</name>
</gene>
<accession>A0A7Z0CJU7</accession>
<evidence type="ECO:0000313" key="4">
    <source>
        <dbReference type="Proteomes" id="UP000547973"/>
    </source>
</evidence>
<dbReference type="InterPro" id="IPR047682">
    <property type="entry name" value="SepH-like"/>
</dbReference>
<proteinExistence type="predicted"/>